<feature type="region of interest" description="Disordered" evidence="1">
    <location>
        <begin position="206"/>
        <end position="241"/>
    </location>
</feature>
<comment type="caution">
    <text evidence="2">The sequence shown here is derived from an EMBL/GenBank/DDBJ whole genome shotgun (WGS) entry which is preliminary data.</text>
</comment>
<evidence type="ECO:0000256" key="1">
    <source>
        <dbReference type="SAM" id="MobiDB-lite"/>
    </source>
</evidence>
<protein>
    <submittedName>
        <fullName evidence="2">Uncharacterized protein</fullName>
    </submittedName>
</protein>
<accession>A0AAV7IX79</accession>
<feature type="compositionally biased region" description="Polar residues" evidence="1">
    <location>
        <begin position="854"/>
        <end position="876"/>
    </location>
</feature>
<feature type="compositionally biased region" description="Low complexity" evidence="1">
    <location>
        <begin position="64"/>
        <end position="73"/>
    </location>
</feature>
<keyword evidence="3" id="KW-1185">Reference proteome</keyword>
<evidence type="ECO:0000313" key="3">
    <source>
        <dbReference type="Proteomes" id="UP000826195"/>
    </source>
</evidence>
<sequence>MNNSNRLTFKLTLGRVDANEQVEEPLDGAMSAAPTRGQSPRRQRRHRHRHRHHQHRRRHHHLKNNNNSNNHNNNHPHDNNDHDGAFHEQCRYSSDCPETQVDTLGVENCKQPYEEGETRPKVNPIFLWALQREQKIVEVRCEDYDKRNRIKLTKTPFGWRSIPRTSSSIYNSCRCSSGSNYSVNKDKPASSSPSITSSCVPCSMSLKSSSSSPSSYSESTSFSSRSSTSYMPSKSKDTCVVPEVRRKESKRCLAVRSHYHDRVSDDESDATRSSCRNSRISFDLSYDDHNHEEETDDRDDDYEERERFDDHDVHDGDYEYEDTQHENSKFLTLSCGRTTLGLIDLEEVQKDSLLQPRVVLEPLNPARYRFSSLIENSKLNDDIEMVVEDDEVLDQQIESVKDINKDNKNKNSTEGGKIDVNSVSVSVVRAEDTEEEIEEIEDDIKDNEELDDENATVFEYDDRDSVEMMDDEELHERDDDVLGPDDKLPETGFYQVTRNVPTNKIPETCLEDDIVEEDIDEVQEDVKIINHKPRVPGSIPLPDLKPINDSLEKPRFPKMLQITRTCSQQVPPSPPCSVTCSEDASRPDLVRNVTPSVPEKRRREAPDLIEVKPTEWRRREAPKPANQLRELIRKSGGSIPDPLLVPRDRLSSLAAAPAIEIPRLLITRPELRLPEALSHPELLSDPDILVISLSHLQQVLDAVPDSRYRVPEDKNFKSNNRYQQGYQQQLQNHQHSYSSSNNNNNNNNKNQNSYSSLPTNSEKKRLSCKPIGSLMPAPMDLSRHSSSSVTPGQNSILRVRSGLLRQESEVTSTARIPGDDSRLWHPLFGCRQKNPDKSTAKLHQPQDDRLHAGNYQQQSQDTSSHRVSWHRTTLAS</sequence>
<proteinExistence type="predicted"/>
<dbReference type="PANTHER" id="PTHR16148:SF14">
    <property type="entry name" value="MYND-TYPE DOMAIN-CONTAINING PROTEIN"/>
    <property type="match status" value="1"/>
</dbReference>
<dbReference type="GO" id="GO:0005730">
    <property type="term" value="C:nucleolus"/>
    <property type="evidence" value="ECO:0007669"/>
    <property type="project" value="TreeGrafter"/>
</dbReference>
<dbReference type="PANTHER" id="PTHR16148">
    <property type="entry name" value="NF-KAPPA-B-REPRESSING FACTOR-RELATED"/>
    <property type="match status" value="1"/>
</dbReference>
<feature type="compositionally biased region" description="Low complexity" evidence="1">
    <location>
        <begin position="726"/>
        <end position="756"/>
    </location>
</feature>
<dbReference type="Proteomes" id="UP000826195">
    <property type="component" value="Unassembled WGS sequence"/>
</dbReference>
<feature type="region of interest" description="Disordered" evidence="1">
    <location>
        <begin position="831"/>
        <end position="876"/>
    </location>
</feature>
<dbReference type="EMBL" id="JAHXZJ010000374">
    <property type="protein sequence ID" value="KAH0561347.1"/>
    <property type="molecule type" value="Genomic_DNA"/>
</dbReference>
<evidence type="ECO:0000313" key="2">
    <source>
        <dbReference type="EMBL" id="KAH0561347.1"/>
    </source>
</evidence>
<feature type="compositionally biased region" description="Basic and acidic residues" evidence="1">
    <location>
        <begin position="833"/>
        <end position="851"/>
    </location>
</feature>
<dbReference type="AlphaFoldDB" id="A0AAV7IX79"/>
<organism evidence="2 3">
    <name type="scientific">Cotesia glomerata</name>
    <name type="common">Lepidopteran parasitic wasp</name>
    <name type="synonym">Apanteles glomeratus</name>
    <dbReference type="NCBI Taxonomy" id="32391"/>
    <lineage>
        <taxon>Eukaryota</taxon>
        <taxon>Metazoa</taxon>
        <taxon>Ecdysozoa</taxon>
        <taxon>Arthropoda</taxon>
        <taxon>Hexapoda</taxon>
        <taxon>Insecta</taxon>
        <taxon>Pterygota</taxon>
        <taxon>Neoptera</taxon>
        <taxon>Endopterygota</taxon>
        <taxon>Hymenoptera</taxon>
        <taxon>Apocrita</taxon>
        <taxon>Ichneumonoidea</taxon>
        <taxon>Braconidae</taxon>
        <taxon>Microgastrinae</taxon>
        <taxon>Cotesia</taxon>
    </lineage>
</organism>
<dbReference type="GO" id="GO:0005654">
    <property type="term" value="C:nucleoplasm"/>
    <property type="evidence" value="ECO:0007669"/>
    <property type="project" value="TreeGrafter"/>
</dbReference>
<feature type="compositionally biased region" description="Polar residues" evidence="1">
    <location>
        <begin position="784"/>
        <end position="794"/>
    </location>
</feature>
<gene>
    <name evidence="2" type="ORF">KQX54_016285</name>
</gene>
<feature type="compositionally biased region" description="Basic residues" evidence="1">
    <location>
        <begin position="39"/>
        <end position="63"/>
    </location>
</feature>
<name>A0AAV7IX79_COTGL</name>
<reference evidence="2 3" key="1">
    <citation type="journal article" date="2021" name="J. Hered.">
        <title>A chromosome-level genome assembly of the parasitoid wasp, Cotesia glomerata (Hymenoptera: Braconidae).</title>
        <authorList>
            <person name="Pinto B.J."/>
            <person name="Weis J.J."/>
            <person name="Gamble T."/>
            <person name="Ode P.J."/>
            <person name="Paul R."/>
            <person name="Zaspel J.M."/>
        </authorList>
    </citation>
    <scope>NUCLEOTIDE SEQUENCE [LARGE SCALE GENOMIC DNA]</scope>
    <source>
        <strain evidence="2">CgM1</strain>
    </source>
</reference>
<feature type="compositionally biased region" description="Basic and acidic residues" evidence="1">
    <location>
        <begin position="75"/>
        <end position="86"/>
    </location>
</feature>
<feature type="compositionally biased region" description="Low complexity" evidence="1">
    <location>
        <begin position="206"/>
        <end position="233"/>
    </location>
</feature>
<feature type="region of interest" description="Disordered" evidence="1">
    <location>
        <begin position="726"/>
        <end position="794"/>
    </location>
</feature>
<feature type="region of interest" description="Disordered" evidence="1">
    <location>
        <begin position="21"/>
        <end position="86"/>
    </location>
</feature>